<keyword evidence="1" id="KW-0479">Metal-binding</keyword>
<reference evidence="8" key="1">
    <citation type="submission" date="2012-12" db="EMBL/GenBank/DDBJ databases">
        <authorList>
            <person name="Hellsten U."/>
            <person name="Grimwood J."/>
            <person name="Chapman J.A."/>
            <person name="Shapiro H."/>
            <person name="Aerts A."/>
            <person name="Otillar R.P."/>
            <person name="Terry A.Y."/>
            <person name="Boore J.L."/>
            <person name="Simakov O."/>
            <person name="Marletaz F."/>
            <person name="Cho S.-J."/>
            <person name="Edsinger-Gonzales E."/>
            <person name="Havlak P."/>
            <person name="Kuo D.-H."/>
            <person name="Larsson T."/>
            <person name="Lv J."/>
            <person name="Arendt D."/>
            <person name="Savage R."/>
            <person name="Osoegawa K."/>
            <person name="de Jong P."/>
            <person name="Lindberg D.R."/>
            <person name="Seaver E.C."/>
            <person name="Weisblat D.A."/>
            <person name="Putnam N.H."/>
            <person name="Grigoriev I.V."/>
            <person name="Rokhsar D.S."/>
        </authorList>
    </citation>
    <scope>NUCLEOTIDE SEQUENCE</scope>
    <source>
        <strain evidence="8">I ESC-2004</strain>
    </source>
</reference>
<dbReference type="Pfam" id="PF05485">
    <property type="entry name" value="THAP"/>
    <property type="match status" value="1"/>
</dbReference>
<evidence type="ECO:0000256" key="1">
    <source>
        <dbReference type="ARBA" id="ARBA00022723"/>
    </source>
</evidence>
<evidence type="ECO:0000313" key="7">
    <source>
        <dbReference type="EnsemblMetazoa" id="CapteP194474"/>
    </source>
</evidence>
<dbReference type="InterPro" id="IPR006612">
    <property type="entry name" value="THAP_Znf"/>
</dbReference>
<reference evidence="6 8" key="2">
    <citation type="journal article" date="2013" name="Nature">
        <title>Insights into bilaterian evolution from three spiralian genomes.</title>
        <authorList>
            <person name="Simakov O."/>
            <person name="Marletaz F."/>
            <person name="Cho S.J."/>
            <person name="Edsinger-Gonzales E."/>
            <person name="Havlak P."/>
            <person name="Hellsten U."/>
            <person name="Kuo D.H."/>
            <person name="Larsson T."/>
            <person name="Lv J."/>
            <person name="Arendt D."/>
            <person name="Savage R."/>
            <person name="Osoegawa K."/>
            <person name="de Jong P."/>
            <person name="Grimwood J."/>
            <person name="Chapman J.A."/>
            <person name="Shapiro H."/>
            <person name="Aerts A."/>
            <person name="Otillar R.P."/>
            <person name="Terry A.Y."/>
            <person name="Boore J.L."/>
            <person name="Grigoriev I.V."/>
            <person name="Lindberg D.R."/>
            <person name="Seaver E.C."/>
            <person name="Weisblat D.A."/>
            <person name="Putnam N.H."/>
            <person name="Rokhsar D.S."/>
        </authorList>
    </citation>
    <scope>NUCLEOTIDE SEQUENCE</scope>
    <source>
        <strain evidence="6 8">I ESC-2004</strain>
    </source>
</reference>
<dbReference type="OrthoDB" id="5982876at2759"/>
<keyword evidence="4" id="KW-0238">DNA-binding</keyword>
<dbReference type="EMBL" id="AMQN01003302">
    <property type="status" value="NOT_ANNOTATED_CDS"/>
    <property type="molecule type" value="Genomic_DNA"/>
</dbReference>
<dbReference type="EMBL" id="KB311498">
    <property type="protein sequence ID" value="ELT89136.1"/>
    <property type="molecule type" value="Genomic_DNA"/>
</dbReference>
<sequence length="178" mass="20993">MPATIWPQFLDVNLGASQRRARTALGFNFDIQLRSKHGSDHRRRKCLLARPLGAIENLRDCKEGKTFHKFPKCPELQQKWIAATRRENFTLSKFAVLYSCHFQEKDMDRTNCILTLINHMFQTDHLDNHLGLLIRAIAEKYLQIRYYYAGKQFITMLMEKRSKISRQRSTKLVIFFGL</sequence>
<dbReference type="HOGENOM" id="CLU_1512044_0_0_1"/>
<accession>R7TDJ5</accession>
<dbReference type="SUPFAM" id="SSF57716">
    <property type="entry name" value="Glucocorticoid receptor-like (DNA-binding domain)"/>
    <property type="match status" value="1"/>
</dbReference>
<evidence type="ECO:0000256" key="4">
    <source>
        <dbReference type="ARBA" id="ARBA00023125"/>
    </source>
</evidence>
<reference evidence="7" key="3">
    <citation type="submission" date="2015-06" db="UniProtKB">
        <authorList>
            <consortium name="EnsemblMetazoa"/>
        </authorList>
    </citation>
    <scope>IDENTIFICATION</scope>
</reference>
<protein>
    <recommendedName>
        <fullName evidence="5">THAP-type domain-containing protein</fullName>
    </recommendedName>
</protein>
<dbReference type="GO" id="GO:0008270">
    <property type="term" value="F:zinc ion binding"/>
    <property type="evidence" value="ECO:0007669"/>
    <property type="project" value="UniProtKB-KW"/>
</dbReference>
<evidence type="ECO:0000256" key="3">
    <source>
        <dbReference type="ARBA" id="ARBA00022833"/>
    </source>
</evidence>
<keyword evidence="8" id="KW-1185">Reference proteome</keyword>
<dbReference type="GO" id="GO:0003677">
    <property type="term" value="F:DNA binding"/>
    <property type="evidence" value="ECO:0007669"/>
    <property type="project" value="UniProtKB-KW"/>
</dbReference>
<evidence type="ECO:0000313" key="8">
    <source>
        <dbReference type="Proteomes" id="UP000014760"/>
    </source>
</evidence>
<keyword evidence="3" id="KW-0862">Zinc</keyword>
<proteinExistence type="predicted"/>
<dbReference type="EnsemblMetazoa" id="CapteT194474">
    <property type="protein sequence ID" value="CapteP194474"/>
    <property type="gene ID" value="CapteG194474"/>
</dbReference>
<evidence type="ECO:0000256" key="2">
    <source>
        <dbReference type="ARBA" id="ARBA00022771"/>
    </source>
</evidence>
<evidence type="ECO:0000259" key="5">
    <source>
        <dbReference type="Pfam" id="PF05485"/>
    </source>
</evidence>
<dbReference type="Proteomes" id="UP000014760">
    <property type="component" value="Unassembled WGS sequence"/>
</dbReference>
<dbReference type="AlphaFoldDB" id="R7TDJ5"/>
<organism evidence="6">
    <name type="scientific">Capitella teleta</name>
    <name type="common">Polychaete worm</name>
    <dbReference type="NCBI Taxonomy" id="283909"/>
    <lineage>
        <taxon>Eukaryota</taxon>
        <taxon>Metazoa</taxon>
        <taxon>Spiralia</taxon>
        <taxon>Lophotrochozoa</taxon>
        <taxon>Annelida</taxon>
        <taxon>Polychaeta</taxon>
        <taxon>Sedentaria</taxon>
        <taxon>Scolecida</taxon>
        <taxon>Capitellidae</taxon>
        <taxon>Capitella</taxon>
    </lineage>
</organism>
<gene>
    <name evidence="6" type="ORF">CAPTEDRAFT_194474</name>
</gene>
<name>R7TDJ5_CAPTE</name>
<feature type="domain" description="THAP-type" evidence="5">
    <location>
        <begin position="60"/>
        <end position="107"/>
    </location>
</feature>
<evidence type="ECO:0000313" key="6">
    <source>
        <dbReference type="EMBL" id="ELT89136.1"/>
    </source>
</evidence>
<keyword evidence="2" id="KW-0863">Zinc-finger</keyword>